<proteinExistence type="inferred from homology"/>
<dbReference type="PANTHER" id="PTHR47918">
    <property type="entry name" value="DNA-BINDING PROTEIN FIS"/>
    <property type="match status" value="1"/>
</dbReference>
<comment type="caution">
    <text evidence="5">The sequence shown here is derived from an EMBL/GenBank/DDBJ whole genome shotgun (WGS) entry which is preliminary data.</text>
</comment>
<dbReference type="InterPro" id="IPR009057">
    <property type="entry name" value="Homeodomain-like_sf"/>
</dbReference>
<evidence type="ECO:0000313" key="6">
    <source>
        <dbReference type="Proteomes" id="UP000241193"/>
    </source>
</evidence>
<feature type="domain" description="DNA binding HTH" evidence="4">
    <location>
        <begin position="35"/>
        <end position="75"/>
    </location>
</feature>
<evidence type="ECO:0000256" key="3">
    <source>
        <dbReference type="ARBA" id="ARBA00029540"/>
    </source>
</evidence>
<dbReference type="PIRSF" id="PIRSF002097">
    <property type="entry name" value="DNA-binding_Fis"/>
    <property type="match status" value="1"/>
</dbReference>
<evidence type="ECO:0000259" key="4">
    <source>
        <dbReference type="Pfam" id="PF02954"/>
    </source>
</evidence>
<dbReference type="InterPro" id="IPR002197">
    <property type="entry name" value="HTH_Fis"/>
</dbReference>
<evidence type="ECO:0000313" key="5">
    <source>
        <dbReference type="EMBL" id="PTD97205.1"/>
    </source>
</evidence>
<accession>A0A2T4IHF7</accession>
<dbReference type="InterPro" id="IPR050207">
    <property type="entry name" value="Trans_regulatory_Fis"/>
</dbReference>
<dbReference type="OrthoDB" id="9802388at2"/>
<keyword evidence="6" id="KW-1185">Reference proteome</keyword>
<dbReference type="PRINTS" id="PR01591">
    <property type="entry name" value="DNABINDNGFIS"/>
</dbReference>
<dbReference type="Proteomes" id="UP000241193">
    <property type="component" value="Unassembled WGS sequence"/>
</dbReference>
<dbReference type="PANTHER" id="PTHR47918:SF1">
    <property type="entry name" value="DNA-BINDING PROTEIN FIS"/>
    <property type="match status" value="1"/>
</dbReference>
<comment type="similarity">
    <text evidence="1">Belongs to the transcriptional regulatory Fis family.</text>
</comment>
<evidence type="ECO:0000256" key="1">
    <source>
        <dbReference type="ARBA" id="ARBA00008559"/>
    </source>
</evidence>
<name>A0A2T4IHF7_9RHOO</name>
<dbReference type="PRINTS" id="PR01590">
    <property type="entry name" value="HTHFIS"/>
</dbReference>
<reference evidence="5 6" key="2">
    <citation type="submission" date="2018-04" db="EMBL/GenBank/DDBJ databases">
        <title>Thauera lacus sp. nov., isolated from an saline lake in Inner Mongolia, China.</title>
        <authorList>
            <person name="Liang Q.-Y."/>
        </authorList>
    </citation>
    <scope>NUCLEOTIDE SEQUENCE [LARGE SCALE GENOMIC DNA]</scope>
    <source>
        <strain evidence="5 6">D20</strain>
    </source>
</reference>
<dbReference type="SUPFAM" id="SSF46689">
    <property type="entry name" value="Homeodomain-like"/>
    <property type="match status" value="1"/>
</dbReference>
<dbReference type="Pfam" id="PF02954">
    <property type="entry name" value="HTH_8"/>
    <property type="match status" value="1"/>
</dbReference>
<dbReference type="InterPro" id="IPR005412">
    <property type="entry name" value="Fis_DNA-bd"/>
</dbReference>
<dbReference type="Gene3D" id="1.10.10.60">
    <property type="entry name" value="Homeodomain-like"/>
    <property type="match status" value="1"/>
</dbReference>
<sequence>MSRSNDIADSVHRTLDQYFRDLDGERPAAIYEMVIRNVERPMLEFVLRQAGGNQTAAADMLGINRNTLRRKLTEYDLL</sequence>
<dbReference type="GO" id="GO:0043565">
    <property type="term" value="F:sequence-specific DNA binding"/>
    <property type="evidence" value="ECO:0007669"/>
    <property type="project" value="InterPro"/>
</dbReference>
<evidence type="ECO:0000256" key="2">
    <source>
        <dbReference type="ARBA" id="ARBA00023125"/>
    </source>
</evidence>
<gene>
    <name evidence="5" type="ORF">C8261_04070</name>
</gene>
<organism evidence="5 6">
    <name type="scientific">Pseudothauera lacus</name>
    <dbReference type="NCBI Taxonomy" id="2136175"/>
    <lineage>
        <taxon>Bacteria</taxon>
        <taxon>Pseudomonadati</taxon>
        <taxon>Pseudomonadota</taxon>
        <taxon>Betaproteobacteria</taxon>
        <taxon>Rhodocyclales</taxon>
        <taxon>Zoogloeaceae</taxon>
        <taxon>Pseudothauera</taxon>
    </lineage>
</organism>
<dbReference type="GO" id="GO:0006355">
    <property type="term" value="P:regulation of DNA-templated transcription"/>
    <property type="evidence" value="ECO:0007669"/>
    <property type="project" value="InterPro"/>
</dbReference>
<protein>
    <recommendedName>
        <fullName evidence="3">Putative Fis-like DNA-binding protein</fullName>
    </recommendedName>
</protein>
<dbReference type="RefSeq" id="WP_107492407.1">
    <property type="nucleotide sequence ID" value="NZ_PZKC01000003.1"/>
</dbReference>
<reference evidence="5 6" key="1">
    <citation type="submission" date="2018-03" db="EMBL/GenBank/DDBJ databases">
        <authorList>
            <person name="Keele B.F."/>
        </authorList>
    </citation>
    <scope>NUCLEOTIDE SEQUENCE [LARGE SCALE GENOMIC DNA]</scope>
    <source>
        <strain evidence="5 6">D20</strain>
    </source>
</reference>
<dbReference type="AlphaFoldDB" id="A0A2T4IHF7"/>
<dbReference type="EMBL" id="PZKC01000003">
    <property type="protein sequence ID" value="PTD97205.1"/>
    <property type="molecule type" value="Genomic_DNA"/>
</dbReference>
<keyword evidence="2" id="KW-0238">DNA-binding</keyword>